<dbReference type="Proteomes" id="UP000320672">
    <property type="component" value="Chromosome"/>
</dbReference>
<organism evidence="2 3">
    <name type="scientific">Roseimaritima multifibrata</name>
    <dbReference type="NCBI Taxonomy" id="1930274"/>
    <lineage>
        <taxon>Bacteria</taxon>
        <taxon>Pseudomonadati</taxon>
        <taxon>Planctomycetota</taxon>
        <taxon>Planctomycetia</taxon>
        <taxon>Pirellulales</taxon>
        <taxon>Pirellulaceae</taxon>
        <taxon>Roseimaritima</taxon>
    </lineage>
</organism>
<protein>
    <submittedName>
        <fullName evidence="2">Uncharacterized protein</fullName>
    </submittedName>
</protein>
<reference evidence="2 3" key="1">
    <citation type="submission" date="2019-02" db="EMBL/GenBank/DDBJ databases">
        <title>Deep-cultivation of Planctomycetes and their phenomic and genomic characterization uncovers novel biology.</title>
        <authorList>
            <person name="Wiegand S."/>
            <person name="Jogler M."/>
            <person name="Boedeker C."/>
            <person name="Pinto D."/>
            <person name="Vollmers J."/>
            <person name="Rivas-Marin E."/>
            <person name="Kohn T."/>
            <person name="Peeters S.H."/>
            <person name="Heuer A."/>
            <person name="Rast P."/>
            <person name="Oberbeckmann S."/>
            <person name="Bunk B."/>
            <person name="Jeske O."/>
            <person name="Meyerdierks A."/>
            <person name="Storesund J.E."/>
            <person name="Kallscheuer N."/>
            <person name="Luecker S."/>
            <person name="Lage O.M."/>
            <person name="Pohl T."/>
            <person name="Merkel B.J."/>
            <person name="Hornburger P."/>
            <person name="Mueller R.-W."/>
            <person name="Bruemmer F."/>
            <person name="Labrenz M."/>
            <person name="Spormann A.M."/>
            <person name="Op den Camp H."/>
            <person name="Overmann J."/>
            <person name="Amann R."/>
            <person name="Jetten M.S.M."/>
            <person name="Mascher T."/>
            <person name="Medema M.H."/>
            <person name="Devos D.P."/>
            <person name="Kaster A.-K."/>
            <person name="Ovreas L."/>
            <person name="Rohde M."/>
            <person name="Galperin M.Y."/>
            <person name="Jogler C."/>
        </authorList>
    </citation>
    <scope>NUCLEOTIDE SEQUENCE [LARGE SCALE GENOMIC DNA]</scope>
    <source>
        <strain evidence="2 3">FF011L</strain>
    </source>
</reference>
<accession>A0A517MFS2</accession>
<dbReference type="AlphaFoldDB" id="A0A517MFS2"/>
<proteinExistence type="predicted"/>
<evidence type="ECO:0000256" key="1">
    <source>
        <dbReference type="SAM" id="MobiDB-lite"/>
    </source>
</evidence>
<dbReference type="KEGG" id="rml:FF011L_25060"/>
<evidence type="ECO:0000313" key="2">
    <source>
        <dbReference type="EMBL" id="QDS93733.1"/>
    </source>
</evidence>
<name>A0A517MFS2_9BACT</name>
<dbReference type="EMBL" id="CP036262">
    <property type="protein sequence ID" value="QDS93733.1"/>
    <property type="molecule type" value="Genomic_DNA"/>
</dbReference>
<evidence type="ECO:0000313" key="3">
    <source>
        <dbReference type="Proteomes" id="UP000320672"/>
    </source>
</evidence>
<keyword evidence="3" id="KW-1185">Reference proteome</keyword>
<sequence length="105" mass="11259">MDASYYEVSYGPAKGQERDLRLRLGSIFSERLACADPLRNPAADAKLDGMGVKVPVIGTPASERPEGATQRQRGMHPNNPTAKCVSEGLQTVLHSGLGFRHPAGQ</sequence>
<gene>
    <name evidence="2" type="ORF">FF011L_25060</name>
</gene>
<feature type="region of interest" description="Disordered" evidence="1">
    <location>
        <begin position="58"/>
        <end position="80"/>
    </location>
</feature>